<dbReference type="InterPro" id="IPR003646">
    <property type="entry name" value="SH3-like_bac-type"/>
</dbReference>
<feature type="region of interest" description="Disordered" evidence="5">
    <location>
        <begin position="1"/>
        <end position="30"/>
    </location>
</feature>
<dbReference type="GO" id="GO:0008234">
    <property type="term" value="F:cysteine-type peptidase activity"/>
    <property type="evidence" value="ECO:0007669"/>
    <property type="project" value="UniProtKB-KW"/>
</dbReference>
<protein>
    <submittedName>
        <fullName evidence="8">Uncharacterized protein</fullName>
    </submittedName>
</protein>
<dbReference type="PROSITE" id="PS51935">
    <property type="entry name" value="NLPC_P60"/>
    <property type="match status" value="1"/>
</dbReference>
<dbReference type="PANTHER" id="PTHR47053:SF1">
    <property type="entry name" value="MUREIN DD-ENDOPEPTIDASE MEPH-RELATED"/>
    <property type="match status" value="1"/>
</dbReference>
<dbReference type="InterPro" id="IPR051202">
    <property type="entry name" value="Peptidase_C40"/>
</dbReference>
<evidence type="ECO:0000259" key="6">
    <source>
        <dbReference type="PROSITE" id="PS51781"/>
    </source>
</evidence>
<dbReference type="SUPFAM" id="SSF54001">
    <property type="entry name" value="Cysteine proteinases"/>
    <property type="match status" value="1"/>
</dbReference>
<dbReference type="SMART" id="SM00287">
    <property type="entry name" value="SH3b"/>
    <property type="match status" value="1"/>
</dbReference>
<accession>A0A0D5NQN3</accession>
<reference evidence="9" key="2">
    <citation type="submission" date="2015-03" db="EMBL/GenBank/DDBJ databases">
        <title>Genome sequence of Paenibacillus beijingensis strain DSM 24997T.</title>
        <authorList>
            <person name="Kwak Y."/>
            <person name="Shin J.-H."/>
        </authorList>
    </citation>
    <scope>NUCLEOTIDE SEQUENCE [LARGE SCALE GENOMIC DNA]</scope>
    <source>
        <strain evidence="9">DSM 24997</strain>
    </source>
</reference>
<dbReference type="PROSITE" id="PS51781">
    <property type="entry name" value="SH3B"/>
    <property type="match status" value="1"/>
</dbReference>
<evidence type="ECO:0000256" key="3">
    <source>
        <dbReference type="ARBA" id="ARBA00022801"/>
    </source>
</evidence>
<dbReference type="Gene3D" id="3.90.1720.10">
    <property type="entry name" value="endopeptidase domain like (from Nostoc punctiforme)"/>
    <property type="match status" value="1"/>
</dbReference>
<dbReference type="PATRIC" id="fig|1126833.4.peg.963"/>
<keyword evidence="3" id="KW-0378">Hydrolase</keyword>
<sequence length="318" mass="32773">MEPSKTGTGSSAATGTSAPAPAAGSGAAAGGSANAVIASSVSFREGPTTSSNRMRYLKKGEQVEIIALSSKSWYQVKDSTGKAGYVSSDTKYITVTGTLPAAGSFDGANSGNTSGTGNGANPIPTGVTGTNDNASSTGSSSGVTGVVQTDNSGGGAVEPAPSTNTGSADTVSYDVESMIAAGLKYLGTPYEYGSSRQDTRTFDCSDFVRQAFLDGLGISLPADSRGQGQYVRDKGNINYDWHQLKRGDLMFFGDYIGNKPDDYSGIDADKAIITHVAIYLGDGILLHTYSKASGGVKVTENIEDTHWDYRFLYGGSAL</sequence>
<keyword evidence="4" id="KW-0788">Thiol protease</keyword>
<keyword evidence="2" id="KW-0645">Protease</keyword>
<name>A0A0D5NQN3_9BACL</name>
<dbReference type="EMBL" id="CP011058">
    <property type="protein sequence ID" value="AJY77495.1"/>
    <property type="molecule type" value="Genomic_DNA"/>
</dbReference>
<comment type="similarity">
    <text evidence="1">Belongs to the peptidase C40 family.</text>
</comment>
<feature type="region of interest" description="Disordered" evidence="5">
    <location>
        <begin position="149"/>
        <end position="168"/>
    </location>
</feature>
<dbReference type="PANTHER" id="PTHR47053">
    <property type="entry name" value="MUREIN DD-ENDOPEPTIDASE MEPH-RELATED"/>
    <property type="match status" value="1"/>
</dbReference>
<feature type="compositionally biased region" description="Low complexity" evidence="5">
    <location>
        <begin position="135"/>
        <end position="144"/>
    </location>
</feature>
<evidence type="ECO:0000259" key="7">
    <source>
        <dbReference type="PROSITE" id="PS51935"/>
    </source>
</evidence>
<dbReference type="KEGG" id="pbj:VN24_04385"/>
<organism evidence="8 9">
    <name type="scientific">Paenibacillus beijingensis</name>
    <dbReference type="NCBI Taxonomy" id="1126833"/>
    <lineage>
        <taxon>Bacteria</taxon>
        <taxon>Bacillati</taxon>
        <taxon>Bacillota</taxon>
        <taxon>Bacilli</taxon>
        <taxon>Bacillales</taxon>
        <taxon>Paenibacillaceae</taxon>
        <taxon>Paenibacillus</taxon>
    </lineage>
</organism>
<feature type="compositionally biased region" description="Low complexity" evidence="5">
    <location>
        <begin position="109"/>
        <end position="121"/>
    </location>
</feature>
<dbReference type="GO" id="GO:0006508">
    <property type="term" value="P:proteolysis"/>
    <property type="evidence" value="ECO:0007669"/>
    <property type="project" value="UniProtKB-KW"/>
</dbReference>
<evidence type="ECO:0000256" key="1">
    <source>
        <dbReference type="ARBA" id="ARBA00007074"/>
    </source>
</evidence>
<keyword evidence="9" id="KW-1185">Reference proteome</keyword>
<evidence type="ECO:0000313" key="9">
    <source>
        <dbReference type="Proteomes" id="UP000032633"/>
    </source>
</evidence>
<gene>
    <name evidence="8" type="ORF">VN24_04385</name>
</gene>
<evidence type="ECO:0000256" key="2">
    <source>
        <dbReference type="ARBA" id="ARBA00022670"/>
    </source>
</evidence>
<evidence type="ECO:0000256" key="5">
    <source>
        <dbReference type="SAM" id="MobiDB-lite"/>
    </source>
</evidence>
<dbReference type="InterPro" id="IPR000064">
    <property type="entry name" value="NLP_P60_dom"/>
</dbReference>
<dbReference type="InterPro" id="IPR038765">
    <property type="entry name" value="Papain-like_cys_pep_sf"/>
</dbReference>
<reference evidence="8 9" key="1">
    <citation type="journal article" date="2015" name="J. Biotechnol.">
        <title>Complete genome sequence of Paenibacillus beijingensis 7188(T) (=DSM 24997(T)), a novel rhizobacterium from jujube garden soil.</title>
        <authorList>
            <person name="Kwak Y."/>
            <person name="Shin J.H."/>
        </authorList>
    </citation>
    <scope>NUCLEOTIDE SEQUENCE [LARGE SCALE GENOMIC DNA]</scope>
    <source>
        <strain evidence="8 9">DSM 24997</strain>
    </source>
</reference>
<evidence type="ECO:0000256" key="4">
    <source>
        <dbReference type="ARBA" id="ARBA00022807"/>
    </source>
</evidence>
<dbReference type="Gene3D" id="2.30.30.40">
    <property type="entry name" value="SH3 Domains"/>
    <property type="match status" value="1"/>
</dbReference>
<dbReference type="Proteomes" id="UP000032633">
    <property type="component" value="Chromosome"/>
</dbReference>
<dbReference type="STRING" id="1126833.VN24_04385"/>
<feature type="domain" description="SH3b" evidence="6">
    <location>
        <begin position="30"/>
        <end position="97"/>
    </location>
</feature>
<dbReference type="HOGENOM" id="CLU_016043_13_1_9"/>
<proteinExistence type="inferred from homology"/>
<dbReference type="AlphaFoldDB" id="A0A0D5NQN3"/>
<dbReference type="Pfam" id="PF00877">
    <property type="entry name" value="NLPC_P60"/>
    <property type="match status" value="1"/>
</dbReference>
<evidence type="ECO:0000313" key="8">
    <source>
        <dbReference type="EMBL" id="AJY77495.1"/>
    </source>
</evidence>
<feature type="domain" description="NlpC/P60" evidence="7">
    <location>
        <begin position="172"/>
        <end position="318"/>
    </location>
</feature>
<dbReference type="Pfam" id="PF08239">
    <property type="entry name" value="SH3_3"/>
    <property type="match status" value="1"/>
</dbReference>
<feature type="region of interest" description="Disordered" evidence="5">
    <location>
        <begin position="109"/>
        <end position="144"/>
    </location>
</feature>